<dbReference type="InterPro" id="IPR020894">
    <property type="entry name" value="Cadherin_CS"/>
</dbReference>
<dbReference type="PANTHER" id="PTHR24028">
    <property type="entry name" value="CADHERIN-87A"/>
    <property type="match status" value="1"/>
</dbReference>
<feature type="region of interest" description="Disordered" evidence="9">
    <location>
        <begin position="1116"/>
        <end position="1150"/>
    </location>
</feature>
<dbReference type="InterPro" id="IPR050174">
    <property type="entry name" value="Protocadherin/Cadherin-CA"/>
</dbReference>
<keyword evidence="7" id="KW-0325">Glycoprotein</keyword>
<evidence type="ECO:0000313" key="12">
    <source>
        <dbReference type="EMBL" id="VDM32716.1"/>
    </source>
</evidence>
<dbReference type="InterPro" id="IPR015919">
    <property type="entry name" value="Cadherin-like_sf"/>
</dbReference>
<reference evidence="12 13" key="2">
    <citation type="submission" date="2018-11" db="EMBL/GenBank/DDBJ databases">
        <authorList>
            <consortium name="Pathogen Informatics"/>
        </authorList>
    </citation>
    <scope>NUCLEOTIDE SEQUENCE [LARGE SCALE GENOMIC DNA]</scope>
</reference>
<evidence type="ECO:0000259" key="11">
    <source>
        <dbReference type="PROSITE" id="PS50268"/>
    </source>
</evidence>
<dbReference type="PROSITE" id="PS00232">
    <property type="entry name" value="CADHERIN_1"/>
    <property type="match status" value="4"/>
</dbReference>
<evidence type="ECO:0000256" key="6">
    <source>
        <dbReference type="ARBA" id="ARBA00023136"/>
    </source>
</evidence>
<dbReference type="Gene3D" id="2.60.40.60">
    <property type="entry name" value="Cadherins"/>
    <property type="match status" value="7"/>
</dbReference>
<evidence type="ECO:0000256" key="4">
    <source>
        <dbReference type="ARBA" id="ARBA00022837"/>
    </source>
</evidence>
<dbReference type="GO" id="GO:0005509">
    <property type="term" value="F:calcium ion binding"/>
    <property type="evidence" value="ECO:0007669"/>
    <property type="project" value="UniProtKB-UniRule"/>
</dbReference>
<dbReference type="FunFam" id="2.60.40.60:FF:000020">
    <property type="entry name" value="Dachsous cadherin-related 1b"/>
    <property type="match status" value="1"/>
</dbReference>
<dbReference type="CDD" id="cd11304">
    <property type="entry name" value="Cadherin_repeat"/>
    <property type="match status" value="6"/>
</dbReference>
<feature type="domain" description="Cadherin" evidence="11">
    <location>
        <begin position="236"/>
        <end position="358"/>
    </location>
</feature>
<dbReference type="SUPFAM" id="SSF49313">
    <property type="entry name" value="Cadherin-like"/>
    <property type="match status" value="6"/>
</dbReference>
<evidence type="ECO:0000256" key="5">
    <source>
        <dbReference type="ARBA" id="ARBA00022989"/>
    </source>
</evidence>
<proteinExistence type="predicted"/>
<evidence type="ECO:0000256" key="9">
    <source>
        <dbReference type="SAM" id="MobiDB-lite"/>
    </source>
</evidence>
<evidence type="ECO:0000256" key="7">
    <source>
        <dbReference type="ARBA" id="ARBA00023180"/>
    </source>
</evidence>
<organism evidence="14">
    <name type="scientific">Hydatigena taeniaeformis</name>
    <name type="common">Feline tapeworm</name>
    <name type="synonym">Taenia taeniaeformis</name>
    <dbReference type="NCBI Taxonomy" id="6205"/>
    <lineage>
        <taxon>Eukaryota</taxon>
        <taxon>Metazoa</taxon>
        <taxon>Spiralia</taxon>
        <taxon>Lophotrochozoa</taxon>
        <taxon>Platyhelminthes</taxon>
        <taxon>Cestoda</taxon>
        <taxon>Eucestoda</taxon>
        <taxon>Cyclophyllidea</taxon>
        <taxon>Taeniidae</taxon>
        <taxon>Hydatigera</taxon>
    </lineage>
</organism>
<feature type="domain" description="Cadherin" evidence="11">
    <location>
        <begin position="715"/>
        <end position="832"/>
    </location>
</feature>
<feature type="domain" description="Cadherin" evidence="11">
    <location>
        <begin position="363"/>
        <end position="468"/>
    </location>
</feature>
<comment type="subcellular location">
    <subcellularLocation>
        <location evidence="1">Membrane</location>
        <topology evidence="1">Single-pass membrane protein</topology>
    </subcellularLocation>
</comment>
<keyword evidence="3" id="KW-0677">Repeat</keyword>
<feature type="domain" description="Cadherin" evidence="11">
    <location>
        <begin position="59"/>
        <end position="127"/>
    </location>
</feature>
<dbReference type="GO" id="GO:0005886">
    <property type="term" value="C:plasma membrane"/>
    <property type="evidence" value="ECO:0007669"/>
    <property type="project" value="InterPro"/>
</dbReference>
<evidence type="ECO:0000256" key="2">
    <source>
        <dbReference type="ARBA" id="ARBA00022692"/>
    </source>
</evidence>
<dbReference type="Pfam" id="PF00028">
    <property type="entry name" value="Cadherin"/>
    <property type="match status" value="5"/>
</dbReference>
<feature type="domain" description="Cadherin" evidence="11">
    <location>
        <begin position="469"/>
        <end position="591"/>
    </location>
</feature>
<accession>A0A0R3X493</accession>
<evidence type="ECO:0000313" key="14">
    <source>
        <dbReference type="WBParaSite" id="TTAC_0000821801-mRNA-1"/>
    </source>
</evidence>
<dbReference type="SMART" id="SM00112">
    <property type="entry name" value="CA"/>
    <property type="match status" value="6"/>
</dbReference>
<evidence type="ECO:0000256" key="3">
    <source>
        <dbReference type="ARBA" id="ARBA00022737"/>
    </source>
</evidence>
<dbReference type="WBParaSite" id="TTAC_0000821801-mRNA-1">
    <property type="protein sequence ID" value="TTAC_0000821801-mRNA-1"/>
    <property type="gene ID" value="TTAC_0000821801"/>
</dbReference>
<dbReference type="OrthoDB" id="6252479at2759"/>
<dbReference type="PRINTS" id="PR00205">
    <property type="entry name" value="CADHERIN"/>
</dbReference>
<dbReference type="PANTHER" id="PTHR24028:SF146">
    <property type="entry name" value="CADHERIN 96CB, ISOFORM D-RELATED"/>
    <property type="match status" value="1"/>
</dbReference>
<dbReference type="STRING" id="6205.A0A0R3X493"/>
<feature type="domain" description="Cadherin" evidence="11">
    <location>
        <begin position="129"/>
        <end position="234"/>
    </location>
</feature>
<evidence type="ECO:0000256" key="1">
    <source>
        <dbReference type="ARBA" id="ARBA00004167"/>
    </source>
</evidence>
<sequence>MYFIVATLFPAMDQAIKRNEVVMTASEGVEVGSTIGTLSSHSGGRESSYLGMVDGDALFNIEKDGKVVVARPIDLESLCHEREVCCTYSRPCQIYYTVMVEDPRSEEMREINLRIRIMDVNDHVPRFRHPNGQVVKVPENAPIGTSIDIDRAVDGDWSLENQIQRYALHGSDIQRYFEIDNSNLLNIQLKLREQLDYEKQSVFKGTLEACDRHNCTTSPLTINVIDVNDNFPFFHPPLEHNLTLPEDTPSGRVILQLNATDYDSPPNARMRFEFLGAEDPSILSTFHLDPLTGAISLARRLQADVRLNYHFKVRVKEALDSAPVGAYEKPFLFNDLQRQDTVSVNVRVEDINDFAPDIRMVIPPEGSEVWILENSSPSRIVTLKVEDRDLGDNGRVTCSLDGSSESFELRQLVPSIYALHSRRSFDAEAEPIVFVNITCSDRGTPRPKSTQKQIVVRIDDENEFEPVFMKKEYSAKITENAPNNTFVLQVIARDGDQSAQLEYSLKGDGDRYFKIDPGTGKITTMEHEMSQMGRLDREMTPEVTFFVLVKDAKPNRPVGRDDGHKGPGVIHTAQTTVTVELIDENDNAPSFTDIGPFHLPENHPKHSKVNGHLHAEDPDQGLNGKVKYGLQDVWDSSNHVRKHNLFQLDETTGVLRALEPLDREQTNEYTLRVVACDMAPRDTRCTSVNVTVSVGDVNDNAPEWLFPVVSDEASADSAECVNITTDAVAGQVVAQLVAHDRDAGQNGKVRYALHDPHSQVAFSVNATTGQVTVANRYYTGLTESSLSQQQQQQTLQPGVHRLRIRASDMGQPPQFSDTWLTIRVVGASSSFFSLQTGLLVLLVLVTLIIAVSLIVAIVCIRRQHSANCKSRQQIVPTPSHAASYILPATHPHSDYPTFLKQTGSGPAYMLAKTTAGSICSSDHCEGSGGGNCPITDLGVTEFYAPYGLSTSGTQGDDQVRFVEVDPTAMTGSPAAYLSFARSEVGSSASPGVRLVSTYHPVAYNTCDSISPLPAISSGTPAPAQSAQGMLKFRQRHITTGLDGTPGRTWELLLTFIGWLDITHTKPLKSCGNGGGTVGFLEVGTSGSPEFLTSGRGNTEEVFELSETSGGRYAVPGHVHSSHHHPLASSEQFEGGSADSGRGVSEDEPPSAHIIHCNGSSDCLPLSNTSTLFCQNLGALHRPSTFLGNGGGGVGLQEERGHPTGVHLIILWGLR</sequence>
<name>A0A0R3X493_HYDTA</name>
<dbReference type="EMBL" id="UYWX01020463">
    <property type="protein sequence ID" value="VDM32716.1"/>
    <property type="molecule type" value="Genomic_DNA"/>
</dbReference>
<keyword evidence="13" id="KW-1185">Reference proteome</keyword>
<keyword evidence="5 10" id="KW-1133">Transmembrane helix</keyword>
<dbReference type="AlphaFoldDB" id="A0A0R3X493"/>
<keyword evidence="2 10" id="KW-0812">Transmembrane</keyword>
<feature type="transmembrane region" description="Helical" evidence="10">
    <location>
        <begin position="838"/>
        <end position="860"/>
    </location>
</feature>
<feature type="domain" description="Cadherin" evidence="11">
    <location>
        <begin position="591"/>
        <end position="704"/>
    </location>
</feature>
<evidence type="ECO:0000256" key="8">
    <source>
        <dbReference type="PROSITE-ProRule" id="PRU00043"/>
    </source>
</evidence>
<reference evidence="14" key="1">
    <citation type="submission" date="2017-02" db="UniProtKB">
        <authorList>
            <consortium name="WormBaseParasite"/>
        </authorList>
    </citation>
    <scope>IDENTIFICATION</scope>
</reference>
<dbReference type="PROSITE" id="PS50268">
    <property type="entry name" value="CADHERIN_2"/>
    <property type="match status" value="7"/>
</dbReference>
<keyword evidence="4 8" id="KW-0106">Calcium</keyword>
<evidence type="ECO:0000313" key="13">
    <source>
        <dbReference type="Proteomes" id="UP000274429"/>
    </source>
</evidence>
<dbReference type="Proteomes" id="UP000274429">
    <property type="component" value="Unassembled WGS sequence"/>
</dbReference>
<evidence type="ECO:0000256" key="10">
    <source>
        <dbReference type="SAM" id="Phobius"/>
    </source>
</evidence>
<protein>
    <submittedName>
        <fullName evidence="14">Protocadherin</fullName>
    </submittedName>
</protein>
<dbReference type="InterPro" id="IPR002126">
    <property type="entry name" value="Cadherin-like_dom"/>
</dbReference>
<dbReference type="GO" id="GO:0007156">
    <property type="term" value="P:homophilic cell adhesion via plasma membrane adhesion molecules"/>
    <property type="evidence" value="ECO:0007669"/>
    <property type="project" value="InterPro"/>
</dbReference>
<keyword evidence="6 10" id="KW-0472">Membrane</keyword>
<gene>
    <name evidence="12" type="ORF">TTAC_LOCUS8203</name>
</gene>